<accession>A0A397RL56</accession>
<evidence type="ECO:0000313" key="4">
    <source>
        <dbReference type="Proteomes" id="UP000266506"/>
    </source>
</evidence>
<comment type="caution">
    <text evidence="3">The sequence shown here is derived from an EMBL/GenBank/DDBJ whole genome shotgun (WGS) entry which is preliminary data.</text>
</comment>
<keyword evidence="2" id="KW-0119">Carbohydrate metabolism</keyword>
<organism evidence="3 4">
    <name type="scientific">Anaeroplasma bactoclasticum</name>
    <dbReference type="NCBI Taxonomy" id="2088"/>
    <lineage>
        <taxon>Bacteria</taxon>
        <taxon>Bacillati</taxon>
        <taxon>Mycoplasmatota</taxon>
        <taxon>Mollicutes</taxon>
        <taxon>Anaeroplasmatales</taxon>
        <taxon>Anaeroplasmataceae</taxon>
        <taxon>Anaeroplasma</taxon>
    </lineage>
</organism>
<keyword evidence="1 3" id="KW-0413">Isomerase</keyword>
<dbReference type="AlphaFoldDB" id="A0A397RL56"/>
<sequence>MIKVYAIKSILSKGDNSIDKDSKELLNGLEEILKEEFKIIDNVDELSSDELSLILVQTGGSEGFFKKDIYPFFNGPYYLLTYGANNSLAASLEILSFIKNESKKGEVLHGDISYIANRIKDLKKYREDTIYNLGVLGVPSDWLISSNVDYKKCMDIFRIKLIDINQEEVIDAIKKHNENAPYDSFKSSFDHKELDKAYRIYLGLKDIVDKYNLAGFTLRCFDILSALKSSSCLALALFNDLGITASCEGDIPSLLTMFILENKFKALPFQANPNWIDPVENELTLAHCTLPLKMCESYTFDTHFESGIGVGIHGELKEEDITIVKISSSLELFYIEEGRIIKNEYRKDRCRSQIVIHLNGNVSYFLTSSLGNHHIVIYGKKKEEIRRYLTNLGLREVI</sequence>
<name>A0A397RL56_9MOLU</name>
<dbReference type="InterPro" id="IPR009015">
    <property type="entry name" value="Fucose_isomerase_N/cen_sf"/>
</dbReference>
<dbReference type="GO" id="GO:0005737">
    <property type="term" value="C:cytoplasm"/>
    <property type="evidence" value="ECO:0007669"/>
    <property type="project" value="InterPro"/>
</dbReference>
<evidence type="ECO:0000256" key="1">
    <source>
        <dbReference type="ARBA" id="ARBA00023235"/>
    </source>
</evidence>
<protein>
    <submittedName>
        <fullName evidence="3">L-fucose isomerase-like protein</fullName>
    </submittedName>
</protein>
<dbReference type="SUPFAM" id="SSF53743">
    <property type="entry name" value="FucI/AraA N-terminal and middle domains"/>
    <property type="match status" value="1"/>
</dbReference>
<reference evidence="3 4" key="1">
    <citation type="submission" date="2018-08" db="EMBL/GenBank/DDBJ databases">
        <title>Genomic Encyclopedia of Archaeal and Bacterial Type Strains, Phase II (KMG-II): from individual species to whole genera.</title>
        <authorList>
            <person name="Goeker M."/>
        </authorList>
    </citation>
    <scope>NUCLEOTIDE SEQUENCE [LARGE SCALE GENOMIC DNA]</scope>
    <source>
        <strain evidence="3 4">ATCC 27112</strain>
    </source>
</reference>
<dbReference type="PANTHER" id="PTHR36120:SF2">
    <property type="entry name" value="FUCOSE ISOMERASE"/>
    <property type="match status" value="1"/>
</dbReference>
<dbReference type="GO" id="GO:0005996">
    <property type="term" value="P:monosaccharide metabolic process"/>
    <property type="evidence" value="ECO:0007669"/>
    <property type="project" value="InterPro"/>
</dbReference>
<dbReference type="OrthoDB" id="5838738at2"/>
<dbReference type="EMBL" id="QXEV01000021">
    <property type="protein sequence ID" value="RIA73952.1"/>
    <property type="molecule type" value="Genomic_DNA"/>
</dbReference>
<gene>
    <name evidence="3" type="ORF">EI71_01533</name>
</gene>
<keyword evidence="4" id="KW-1185">Reference proteome</keyword>
<evidence type="ECO:0000313" key="3">
    <source>
        <dbReference type="EMBL" id="RIA73952.1"/>
    </source>
</evidence>
<dbReference type="InParanoid" id="A0A397RL56"/>
<dbReference type="PANTHER" id="PTHR36120">
    <property type="entry name" value="FUCOSE ISOMERASE"/>
    <property type="match status" value="1"/>
</dbReference>
<dbReference type="Proteomes" id="UP000266506">
    <property type="component" value="Unassembled WGS sequence"/>
</dbReference>
<proteinExistence type="predicted"/>
<evidence type="ECO:0000256" key="2">
    <source>
        <dbReference type="ARBA" id="ARBA00023277"/>
    </source>
</evidence>
<dbReference type="GO" id="GO:0016861">
    <property type="term" value="F:intramolecular oxidoreductase activity, interconverting aldoses and ketoses"/>
    <property type="evidence" value="ECO:0007669"/>
    <property type="project" value="InterPro"/>
</dbReference>
<dbReference type="RefSeq" id="WP_119016644.1">
    <property type="nucleotide sequence ID" value="NZ_QXEV01000021.1"/>
</dbReference>